<dbReference type="SUPFAM" id="SSF48452">
    <property type="entry name" value="TPR-like"/>
    <property type="match status" value="1"/>
</dbReference>
<dbReference type="InterPro" id="IPR019734">
    <property type="entry name" value="TPR_rpt"/>
</dbReference>
<dbReference type="SMART" id="SM00028">
    <property type="entry name" value="TPR"/>
    <property type="match status" value="4"/>
</dbReference>
<keyword evidence="3" id="KW-0812">Transmembrane</keyword>
<dbReference type="AlphaFoldDB" id="A0A839N2B5"/>
<feature type="transmembrane region" description="Helical" evidence="3">
    <location>
        <begin position="245"/>
        <end position="264"/>
    </location>
</feature>
<gene>
    <name evidence="4" type="ORF">FHU39_001842</name>
</gene>
<dbReference type="RefSeq" id="WP_221185198.1">
    <property type="nucleotide sequence ID" value="NZ_JACHVQ010000001.1"/>
</dbReference>
<sequence>MPGAEAVLRHTDALLSLKRPHEAERLLRPALLHEPENASLHLQLSRALAAQGNLEQAREEARRSLAIVPGDVRALLQLSAIEAARGDRPAALHAARRAVANAPNSAAAHCQVGAVLINSGSAQDALFELRKARGLSPEYLNGATTLALAHLQLRQYGEARTQVADALRLDPSDPDAHRVAGLIEAVDGGSRDALAASREAMRLDPLDALNREAFAEALKSRNPVYRFARRHTRRERSHGRIVRSLRIYAAALVLFLIAEFVPRAAVGSSIVAGLLVFALWSIDPASSLVVYLSGHRDVLTTTVRRSVLGYFALCAIGVGSVVWGLIAGHPEPLWAGVVAGIWAIAAGHAHRALPELLPWLTAVHVIGGALVLVTCVLAASGGEAFVQTAVIVGLGGLVAWFGEILDWRTISAGGES</sequence>
<evidence type="ECO:0000256" key="1">
    <source>
        <dbReference type="ARBA" id="ARBA00022737"/>
    </source>
</evidence>
<reference evidence="4 5" key="1">
    <citation type="submission" date="2020-08" db="EMBL/GenBank/DDBJ databases">
        <title>Sequencing the genomes of 1000 actinobacteria strains.</title>
        <authorList>
            <person name="Klenk H.-P."/>
        </authorList>
    </citation>
    <scope>NUCLEOTIDE SEQUENCE [LARGE SCALE GENOMIC DNA]</scope>
    <source>
        <strain evidence="4 5">DSM 105369</strain>
    </source>
</reference>
<feature type="transmembrane region" description="Helical" evidence="3">
    <location>
        <begin position="385"/>
        <end position="402"/>
    </location>
</feature>
<keyword evidence="3" id="KW-0472">Membrane</keyword>
<feature type="transmembrane region" description="Helical" evidence="3">
    <location>
        <begin position="306"/>
        <end position="326"/>
    </location>
</feature>
<dbReference type="InterPro" id="IPR011990">
    <property type="entry name" value="TPR-like_helical_dom_sf"/>
</dbReference>
<organism evidence="4 5">
    <name type="scientific">Flexivirga oryzae</name>
    <dbReference type="NCBI Taxonomy" id="1794944"/>
    <lineage>
        <taxon>Bacteria</taxon>
        <taxon>Bacillati</taxon>
        <taxon>Actinomycetota</taxon>
        <taxon>Actinomycetes</taxon>
        <taxon>Micrococcales</taxon>
        <taxon>Dermacoccaceae</taxon>
        <taxon>Flexivirga</taxon>
    </lineage>
</organism>
<dbReference type="EMBL" id="JACHVQ010000001">
    <property type="protein sequence ID" value="MBB2891858.1"/>
    <property type="molecule type" value="Genomic_DNA"/>
</dbReference>
<proteinExistence type="predicted"/>
<feature type="transmembrane region" description="Helical" evidence="3">
    <location>
        <begin position="356"/>
        <end position="379"/>
    </location>
</feature>
<protein>
    <submittedName>
        <fullName evidence="4">Tetratricopeptide (TPR) repeat protein</fullName>
    </submittedName>
</protein>
<keyword evidence="3" id="KW-1133">Transmembrane helix</keyword>
<dbReference type="Pfam" id="PF14559">
    <property type="entry name" value="TPR_19"/>
    <property type="match status" value="2"/>
</dbReference>
<comment type="caution">
    <text evidence="4">The sequence shown here is derived from an EMBL/GenBank/DDBJ whole genome shotgun (WGS) entry which is preliminary data.</text>
</comment>
<dbReference type="PANTHER" id="PTHR45586:SF1">
    <property type="entry name" value="LIPOPOLYSACCHARIDE ASSEMBLY PROTEIN B"/>
    <property type="match status" value="1"/>
</dbReference>
<feature type="transmembrane region" description="Helical" evidence="3">
    <location>
        <begin position="270"/>
        <end position="294"/>
    </location>
</feature>
<name>A0A839N2B5_9MICO</name>
<evidence type="ECO:0000256" key="2">
    <source>
        <dbReference type="ARBA" id="ARBA00022803"/>
    </source>
</evidence>
<evidence type="ECO:0000313" key="5">
    <source>
        <dbReference type="Proteomes" id="UP000559182"/>
    </source>
</evidence>
<dbReference type="Gene3D" id="1.25.40.10">
    <property type="entry name" value="Tetratricopeptide repeat domain"/>
    <property type="match status" value="1"/>
</dbReference>
<keyword evidence="1" id="KW-0677">Repeat</keyword>
<evidence type="ECO:0000313" key="4">
    <source>
        <dbReference type="EMBL" id="MBB2891858.1"/>
    </source>
</evidence>
<dbReference type="PANTHER" id="PTHR45586">
    <property type="entry name" value="TPR REPEAT-CONTAINING PROTEIN PA4667"/>
    <property type="match status" value="1"/>
</dbReference>
<dbReference type="Proteomes" id="UP000559182">
    <property type="component" value="Unassembled WGS sequence"/>
</dbReference>
<keyword evidence="5" id="KW-1185">Reference proteome</keyword>
<dbReference type="InterPro" id="IPR051012">
    <property type="entry name" value="CellSynth/LPSAsmb/PSIAsmb"/>
</dbReference>
<accession>A0A839N2B5</accession>
<keyword evidence="2" id="KW-0802">TPR repeat</keyword>
<evidence type="ECO:0000256" key="3">
    <source>
        <dbReference type="SAM" id="Phobius"/>
    </source>
</evidence>
<feature type="transmembrane region" description="Helical" evidence="3">
    <location>
        <begin position="332"/>
        <end position="349"/>
    </location>
</feature>